<dbReference type="AlphaFoldDB" id="A0A365KUI3"/>
<keyword evidence="5 6" id="KW-0472">Membrane</keyword>
<keyword evidence="4 6" id="KW-1133">Transmembrane helix</keyword>
<keyword evidence="3 6" id="KW-0812">Transmembrane</keyword>
<evidence type="ECO:0000259" key="7">
    <source>
        <dbReference type="Pfam" id="PF09335"/>
    </source>
</evidence>
<dbReference type="EMBL" id="QLZR01000004">
    <property type="protein sequence ID" value="RAZ76829.1"/>
    <property type="molecule type" value="Genomic_DNA"/>
</dbReference>
<evidence type="ECO:0000313" key="8">
    <source>
        <dbReference type="EMBL" id="RAZ76829.1"/>
    </source>
</evidence>
<protein>
    <recommendedName>
        <fullName evidence="6">TVP38/TMEM64 family membrane protein</fullName>
    </recommendedName>
</protein>
<feature type="transmembrane region" description="Helical" evidence="6">
    <location>
        <begin position="176"/>
        <end position="194"/>
    </location>
</feature>
<sequence>MVLAVLGLAVWLGRAVFDVSIDDLRTWIESYGIWAPVVYIIFYTVRPLIFFPASLLSLAGGLVFGVWLGTFYTIIGAVSGAILSYAVARWLGKKIIKKDWDGNAAKIQQQMEQNGFLYVLIFRLIPIINFDLISYLAAFAKVRFGSFTSATLIGIIPGTFAYNFLGSSAASGNPKMILLASSVFILLTILPVYFRKRWINKRKEDLE</sequence>
<proteinExistence type="inferred from homology"/>
<dbReference type="PANTHER" id="PTHR12677">
    <property type="entry name" value="GOLGI APPARATUS MEMBRANE PROTEIN TVP38-RELATED"/>
    <property type="match status" value="1"/>
</dbReference>
<dbReference type="GO" id="GO:0005886">
    <property type="term" value="C:plasma membrane"/>
    <property type="evidence" value="ECO:0007669"/>
    <property type="project" value="UniProtKB-SubCell"/>
</dbReference>
<organism evidence="8 9">
    <name type="scientific">Planococcus halotolerans</name>
    <dbReference type="NCBI Taxonomy" id="2233542"/>
    <lineage>
        <taxon>Bacteria</taxon>
        <taxon>Bacillati</taxon>
        <taxon>Bacillota</taxon>
        <taxon>Bacilli</taxon>
        <taxon>Bacillales</taxon>
        <taxon>Caryophanaceae</taxon>
        <taxon>Planococcus</taxon>
    </lineage>
</organism>
<evidence type="ECO:0000256" key="4">
    <source>
        <dbReference type="ARBA" id="ARBA00022989"/>
    </source>
</evidence>
<feature type="transmembrane region" description="Helical" evidence="6">
    <location>
        <begin position="62"/>
        <end position="88"/>
    </location>
</feature>
<evidence type="ECO:0000256" key="2">
    <source>
        <dbReference type="ARBA" id="ARBA00022475"/>
    </source>
</evidence>
<reference evidence="8 9" key="1">
    <citation type="submission" date="2018-06" db="EMBL/GenBank/DDBJ databases">
        <title>The draft genome sequences of strains SCU63 and S1.</title>
        <authorList>
            <person name="Gan L."/>
        </authorList>
    </citation>
    <scope>NUCLEOTIDE SEQUENCE [LARGE SCALE GENOMIC DNA]</scope>
    <source>
        <strain evidence="8 9">SCU63</strain>
    </source>
</reference>
<comment type="similarity">
    <text evidence="6">Belongs to the TVP38/TMEM64 family.</text>
</comment>
<dbReference type="Proteomes" id="UP000251002">
    <property type="component" value="Unassembled WGS sequence"/>
</dbReference>
<feature type="domain" description="VTT" evidence="7">
    <location>
        <begin position="51"/>
        <end position="167"/>
    </location>
</feature>
<dbReference type="InterPro" id="IPR032816">
    <property type="entry name" value="VTT_dom"/>
</dbReference>
<keyword evidence="2 6" id="KW-1003">Cell membrane</keyword>
<feature type="transmembrane region" description="Helical" evidence="6">
    <location>
        <begin position="116"/>
        <end position="137"/>
    </location>
</feature>
<dbReference type="Pfam" id="PF09335">
    <property type="entry name" value="VTT_dom"/>
    <property type="match status" value="1"/>
</dbReference>
<keyword evidence="9" id="KW-1185">Reference proteome</keyword>
<dbReference type="PANTHER" id="PTHR12677:SF59">
    <property type="entry name" value="GOLGI APPARATUS MEMBRANE PROTEIN TVP38-RELATED"/>
    <property type="match status" value="1"/>
</dbReference>
<feature type="transmembrane region" description="Helical" evidence="6">
    <location>
        <begin position="144"/>
        <end position="164"/>
    </location>
</feature>
<evidence type="ECO:0000313" key="9">
    <source>
        <dbReference type="Proteomes" id="UP000251002"/>
    </source>
</evidence>
<accession>A0A365KUI3</accession>
<name>A0A365KUI3_9BACL</name>
<evidence type="ECO:0000256" key="6">
    <source>
        <dbReference type="RuleBase" id="RU366058"/>
    </source>
</evidence>
<dbReference type="InterPro" id="IPR015414">
    <property type="entry name" value="TMEM64"/>
</dbReference>
<comment type="subcellular location">
    <subcellularLocation>
        <location evidence="1 6">Cell membrane</location>
        <topology evidence="1 6">Multi-pass membrane protein</topology>
    </subcellularLocation>
</comment>
<feature type="transmembrane region" description="Helical" evidence="6">
    <location>
        <begin position="33"/>
        <end position="55"/>
    </location>
</feature>
<evidence type="ECO:0000256" key="1">
    <source>
        <dbReference type="ARBA" id="ARBA00004651"/>
    </source>
</evidence>
<evidence type="ECO:0000256" key="5">
    <source>
        <dbReference type="ARBA" id="ARBA00023136"/>
    </source>
</evidence>
<gene>
    <name evidence="8" type="ORF">DP120_12055</name>
</gene>
<evidence type="ECO:0000256" key="3">
    <source>
        <dbReference type="ARBA" id="ARBA00022692"/>
    </source>
</evidence>
<comment type="caution">
    <text evidence="8">The sequence shown here is derived from an EMBL/GenBank/DDBJ whole genome shotgun (WGS) entry which is preliminary data.</text>
</comment>